<evidence type="ECO:0000313" key="7">
    <source>
        <dbReference type="Proteomes" id="UP001262410"/>
    </source>
</evidence>
<accession>A0ABU1JRV7</accession>
<keyword evidence="1" id="KW-0805">Transcription regulation</keyword>
<protein>
    <submittedName>
        <fullName evidence="6">AcrR family transcriptional regulator</fullName>
    </submittedName>
</protein>
<evidence type="ECO:0000256" key="2">
    <source>
        <dbReference type="ARBA" id="ARBA00023125"/>
    </source>
</evidence>
<dbReference type="Proteomes" id="UP001262410">
    <property type="component" value="Unassembled WGS sequence"/>
</dbReference>
<sequence>MAKTSAEPKRSYDPEGMRRRLLDVAAEAFQSRGYQGTGMHEIMRIAGTTGGALYHHFPTKKALGLAVIRDRVAQEVEETWCAPVRSAPDALEGIAAVFAGIAEGLERRGAVSGCPLNNLVLELSLADPEFRLAMQALFEAWRAAIAERLRADQHSGRLAAADPDDLATFVVAAYSGAMALAKAEQSAAPLRVCARQLMQVLEGLRVA</sequence>
<keyword evidence="7" id="KW-1185">Reference proteome</keyword>
<dbReference type="Gene3D" id="1.10.357.10">
    <property type="entry name" value="Tetracycline Repressor, domain 2"/>
    <property type="match status" value="1"/>
</dbReference>
<evidence type="ECO:0000256" key="1">
    <source>
        <dbReference type="ARBA" id="ARBA00023015"/>
    </source>
</evidence>
<dbReference type="PANTHER" id="PTHR47506">
    <property type="entry name" value="TRANSCRIPTIONAL REGULATORY PROTEIN"/>
    <property type="match status" value="1"/>
</dbReference>
<evidence type="ECO:0000256" key="3">
    <source>
        <dbReference type="ARBA" id="ARBA00023163"/>
    </source>
</evidence>
<feature type="DNA-binding region" description="H-T-H motif" evidence="4">
    <location>
        <begin position="38"/>
        <end position="57"/>
    </location>
</feature>
<dbReference type="PANTHER" id="PTHR47506:SF3">
    <property type="entry name" value="HTH-TYPE TRANSCRIPTIONAL REGULATOR LMRA"/>
    <property type="match status" value="1"/>
</dbReference>
<keyword evidence="2 4" id="KW-0238">DNA-binding</keyword>
<gene>
    <name evidence="6" type="ORF">E9232_003877</name>
</gene>
<name>A0ABU1JRV7_9PROT</name>
<feature type="domain" description="HTH tetR-type" evidence="5">
    <location>
        <begin position="15"/>
        <end position="75"/>
    </location>
</feature>
<dbReference type="InterPro" id="IPR009057">
    <property type="entry name" value="Homeodomain-like_sf"/>
</dbReference>
<dbReference type="SUPFAM" id="SSF48498">
    <property type="entry name" value="Tetracyclin repressor-like, C-terminal domain"/>
    <property type="match status" value="1"/>
</dbReference>
<organism evidence="6 7">
    <name type="scientific">Inquilinus ginsengisoli</name>
    <dbReference type="NCBI Taxonomy" id="363840"/>
    <lineage>
        <taxon>Bacteria</taxon>
        <taxon>Pseudomonadati</taxon>
        <taxon>Pseudomonadota</taxon>
        <taxon>Alphaproteobacteria</taxon>
        <taxon>Rhodospirillales</taxon>
        <taxon>Rhodospirillaceae</taxon>
        <taxon>Inquilinus</taxon>
    </lineage>
</organism>
<evidence type="ECO:0000259" key="5">
    <source>
        <dbReference type="PROSITE" id="PS50977"/>
    </source>
</evidence>
<dbReference type="EMBL" id="JAVDPW010000006">
    <property type="protein sequence ID" value="MDR6291351.1"/>
    <property type="molecule type" value="Genomic_DNA"/>
</dbReference>
<dbReference type="PRINTS" id="PR00455">
    <property type="entry name" value="HTHTETR"/>
</dbReference>
<dbReference type="Pfam" id="PF00440">
    <property type="entry name" value="TetR_N"/>
    <property type="match status" value="1"/>
</dbReference>
<dbReference type="InterPro" id="IPR054156">
    <property type="entry name" value="YxaF_TetR_C"/>
</dbReference>
<keyword evidence="3" id="KW-0804">Transcription</keyword>
<comment type="caution">
    <text evidence="6">The sequence shown here is derived from an EMBL/GenBank/DDBJ whole genome shotgun (WGS) entry which is preliminary data.</text>
</comment>
<dbReference type="RefSeq" id="WP_309796465.1">
    <property type="nucleotide sequence ID" value="NZ_JAVDPW010000006.1"/>
</dbReference>
<evidence type="ECO:0000313" key="6">
    <source>
        <dbReference type="EMBL" id="MDR6291351.1"/>
    </source>
</evidence>
<reference evidence="6 7" key="1">
    <citation type="submission" date="2023-07" db="EMBL/GenBank/DDBJ databases">
        <title>Sorghum-associated microbial communities from plants grown in Nebraska, USA.</title>
        <authorList>
            <person name="Schachtman D."/>
        </authorList>
    </citation>
    <scope>NUCLEOTIDE SEQUENCE [LARGE SCALE GENOMIC DNA]</scope>
    <source>
        <strain evidence="6 7">584</strain>
    </source>
</reference>
<dbReference type="PROSITE" id="PS50977">
    <property type="entry name" value="HTH_TETR_2"/>
    <property type="match status" value="1"/>
</dbReference>
<proteinExistence type="predicted"/>
<dbReference type="SUPFAM" id="SSF46689">
    <property type="entry name" value="Homeodomain-like"/>
    <property type="match status" value="1"/>
</dbReference>
<dbReference type="InterPro" id="IPR001647">
    <property type="entry name" value="HTH_TetR"/>
</dbReference>
<dbReference type="Pfam" id="PF21993">
    <property type="entry name" value="TetR_C_13_2"/>
    <property type="match status" value="1"/>
</dbReference>
<dbReference type="InterPro" id="IPR036271">
    <property type="entry name" value="Tet_transcr_reg_TetR-rel_C_sf"/>
</dbReference>
<evidence type="ECO:0000256" key="4">
    <source>
        <dbReference type="PROSITE-ProRule" id="PRU00335"/>
    </source>
</evidence>